<accession>A0A3D9CI18</accession>
<evidence type="ECO:0000313" key="2">
    <source>
        <dbReference type="Proteomes" id="UP000256769"/>
    </source>
</evidence>
<dbReference type="NCBIfam" id="TIGR04139">
    <property type="entry name" value="CxxCx5CxxC_targ"/>
    <property type="match status" value="1"/>
</dbReference>
<comment type="caution">
    <text evidence="1">The sequence shown here is derived from an EMBL/GenBank/DDBJ whole genome shotgun (WGS) entry which is preliminary data.</text>
</comment>
<evidence type="ECO:0008006" key="3">
    <source>
        <dbReference type="Google" id="ProtNLM"/>
    </source>
</evidence>
<evidence type="ECO:0000313" key="1">
    <source>
        <dbReference type="EMBL" id="REC65423.1"/>
    </source>
</evidence>
<gene>
    <name evidence="1" type="ORF">DRF59_15845</name>
</gene>
<dbReference type="EMBL" id="QNUE01000014">
    <property type="protein sequence ID" value="REC65423.1"/>
    <property type="molecule type" value="Genomic_DNA"/>
</dbReference>
<name>A0A3D9CI18_9FLAO</name>
<reference evidence="1 2" key="1">
    <citation type="journal article" date="2007" name="Int. J. Syst. Evol. Microbiol.">
        <title>Chryseobacterium flavum sp. nov., isolated from polluted soil.</title>
        <authorList>
            <person name="Zhou Y."/>
            <person name="Dong J."/>
            <person name="Wang X."/>
            <person name="Huang X."/>
            <person name="Zhang K.Y."/>
            <person name="Zhang Y.Q."/>
            <person name="Guo Y.F."/>
            <person name="Lai R."/>
            <person name="Li W.J."/>
        </authorList>
    </citation>
    <scope>NUCLEOTIDE SEQUENCE [LARGE SCALE GENOMIC DNA]</scope>
    <source>
        <strain evidence="1 2">KCTC 12877</strain>
    </source>
</reference>
<sequence>MKNLRGMQRNFSSAENKKLQRKELKAIQGGYKYVMTESATCADKETYDDNGNRLSTLYVGDC</sequence>
<dbReference type="InterPro" id="IPR026437">
    <property type="entry name" value="CxxCx5CxxC_targ"/>
</dbReference>
<proteinExistence type="predicted"/>
<keyword evidence="2" id="KW-1185">Reference proteome</keyword>
<dbReference type="RefSeq" id="WP_115962328.1">
    <property type="nucleotide sequence ID" value="NZ_CBCRVL010000016.1"/>
</dbReference>
<dbReference type="OrthoDB" id="1267091at2"/>
<dbReference type="AlphaFoldDB" id="A0A3D9CI18"/>
<protein>
    <recommendedName>
        <fullName evidence="3">TIGR04139 family peptide modification target</fullName>
    </recommendedName>
</protein>
<dbReference type="Proteomes" id="UP000256769">
    <property type="component" value="Unassembled WGS sequence"/>
</dbReference>
<organism evidence="1 2">
    <name type="scientific">Chryseobacterium flavum</name>
    <dbReference type="NCBI Taxonomy" id="415851"/>
    <lineage>
        <taxon>Bacteria</taxon>
        <taxon>Pseudomonadati</taxon>
        <taxon>Bacteroidota</taxon>
        <taxon>Flavobacteriia</taxon>
        <taxon>Flavobacteriales</taxon>
        <taxon>Weeksellaceae</taxon>
        <taxon>Chryseobacterium group</taxon>
        <taxon>Chryseobacterium</taxon>
    </lineage>
</organism>